<name>A0A7S3XQW6_HETAK</name>
<reference evidence="1" key="1">
    <citation type="submission" date="2021-01" db="EMBL/GenBank/DDBJ databases">
        <authorList>
            <person name="Corre E."/>
            <person name="Pelletier E."/>
            <person name="Niang G."/>
            <person name="Scheremetjew M."/>
            <person name="Finn R."/>
            <person name="Kale V."/>
            <person name="Holt S."/>
            <person name="Cochrane G."/>
            <person name="Meng A."/>
            <person name="Brown T."/>
            <person name="Cohen L."/>
        </authorList>
    </citation>
    <scope>NUCLEOTIDE SEQUENCE</scope>
    <source>
        <strain evidence="1">CCMP3107</strain>
    </source>
</reference>
<dbReference type="InterPro" id="IPR015943">
    <property type="entry name" value="WD40/YVTN_repeat-like_dom_sf"/>
</dbReference>
<evidence type="ECO:0000313" key="1">
    <source>
        <dbReference type="EMBL" id="CAE0629616.1"/>
    </source>
</evidence>
<sequence>MCLGDWKWHGGCLAPSNGCLYGVPCNAEAVLKVNPATDEVTLVGGPLPGRQKWYGGIVGDDGCIYGIPQNATGALKIDPRTDEVTVIGNLQPGGWKWHGGVKGPDGAIYGVPANSDRVLKIVPERGEAYEIGEALPREFTVRPDGDGKYKYGGAASGTDGAVYCFPSDAEKVLRIDCVTEQVTRIGGDVVLMPNNKWQNGYLARDGCVYAIPCNAGGVLRIDCATQEVSVLPWDTGRGGVDAPLGEKWEGGVVGLDGNMYCMPQHAKRVLKIVPGPGRIPCMVHCEPDHPFSIRDQIKDGSFIPGNLKEKKKEMVDCNVVCTVS</sequence>
<protein>
    <recommendedName>
        <fullName evidence="2">SMP-30/Gluconolactonase/LRE-like region domain-containing protein</fullName>
    </recommendedName>
</protein>
<gene>
    <name evidence="1" type="ORF">HAKA00212_LOCUS8300</name>
</gene>
<organism evidence="1">
    <name type="scientific">Heterosigma akashiwo</name>
    <name type="common">Chromophytic alga</name>
    <name type="synonym">Heterosigma carterae</name>
    <dbReference type="NCBI Taxonomy" id="2829"/>
    <lineage>
        <taxon>Eukaryota</taxon>
        <taxon>Sar</taxon>
        <taxon>Stramenopiles</taxon>
        <taxon>Ochrophyta</taxon>
        <taxon>Raphidophyceae</taxon>
        <taxon>Chattonellales</taxon>
        <taxon>Chattonellaceae</taxon>
        <taxon>Heterosigma</taxon>
    </lineage>
</organism>
<dbReference type="SUPFAM" id="SSF63829">
    <property type="entry name" value="Calcium-dependent phosphotriesterase"/>
    <property type="match status" value="2"/>
</dbReference>
<dbReference type="EMBL" id="HBIU01017811">
    <property type="protein sequence ID" value="CAE0629616.1"/>
    <property type="molecule type" value="Transcribed_RNA"/>
</dbReference>
<dbReference type="Gene3D" id="2.130.10.10">
    <property type="entry name" value="YVTN repeat-like/Quinoprotein amine dehydrogenase"/>
    <property type="match status" value="1"/>
</dbReference>
<accession>A0A7S3XQW6</accession>
<proteinExistence type="predicted"/>
<evidence type="ECO:0008006" key="2">
    <source>
        <dbReference type="Google" id="ProtNLM"/>
    </source>
</evidence>
<dbReference type="AlphaFoldDB" id="A0A7S3XQW6"/>